<evidence type="ECO:0000256" key="1">
    <source>
        <dbReference type="SAM" id="MobiDB-lite"/>
    </source>
</evidence>
<evidence type="ECO:0000313" key="3">
    <source>
        <dbReference type="RefSeq" id="XP_006861107.1"/>
    </source>
</evidence>
<evidence type="ECO:0000313" key="2">
    <source>
        <dbReference type="Proteomes" id="UP000504623"/>
    </source>
</evidence>
<gene>
    <name evidence="3" type="primary">LOC102841198</name>
</gene>
<sequence length="148" mass="15255">MAHDVQGIPKIVSSQGSGVGASKPASPSSPSSSSPSSSSSSSSPSLPPSPSSPSSSSSPSPSSPSSRGYMHPNGLVSEKTGMGNIVLSHLLHHVKPTPRVTESRLTAGRDFSSFSFIPCRAHQLYDSFPWVSADILRLLAEAVLPFPG</sequence>
<proteinExistence type="predicted"/>
<accession>A0A9B0WN95</accession>
<dbReference type="Proteomes" id="UP000504623">
    <property type="component" value="Unplaced"/>
</dbReference>
<feature type="compositionally biased region" description="Low complexity" evidence="1">
    <location>
        <begin position="26"/>
        <end position="44"/>
    </location>
</feature>
<feature type="compositionally biased region" description="Low complexity" evidence="1">
    <location>
        <begin position="52"/>
        <end position="66"/>
    </location>
</feature>
<organism evidence="2 3">
    <name type="scientific">Chrysochloris asiatica</name>
    <name type="common">Cape golden mole</name>
    <dbReference type="NCBI Taxonomy" id="185453"/>
    <lineage>
        <taxon>Eukaryota</taxon>
        <taxon>Metazoa</taxon>
        <taxon>Chordata</taxon>
        <taxon>Craniata</taxon>
        <taxon>Vertebrata</taxon>
        <taxon>Euteleostomi</taxon>
        <taxon>Mammalia</taxon>
        <taxon>Eutheria</taxon>
        <taxon>Afrotheria</taxon>
        <taxon>Chrysochloridae</taxon>
        <taxon>Chrysochlorinae</taxon>
        <taxon>Chrysochloris</taxon>
    </lineage>
</organism>
<protein>
    <submittedName>
        <fullName evidence="3">Cell wall integrity and stress response component 1-like</fullName>
    </submittedName>
</protein>
<name>A0A9B0WN95_CHRAS</name>
<dbReference type="AlphaFoldDB" id="A0A9B0WN95"/>
<reference evidence="3" key="1">
    <citation type="submission" date="2025-08" db="UniProtKB">
        <authorList>
            <consortium name="RefSeq"/>
        </authorList>
    </citation>
    <scope>IDENTIFICATION</scope>
    <source>
        <tissue evidence="3">Spleen</tissue>
    </source>
</reference>
<dbReference type="GeneID" id="102841198"/>
<keyword evidence="2" id="KW-1185">Reference proteome</keyword>
<feature type="region of interest" description="Disordered" evidence="1">
    <location>
        <begin position="1"/>
        <end position="78"/>
    </location>
</feature>
<dbReference type="RefSeq" id="XP_006861107.1">
    <property type="nucleotide sequence ID" value="XM_006861045.1"/>
</dbReference>